<comment type="caution">
    <text evidence="3">The sequence shown here is derived from an EMBL/GenBank/DDBJ whole genome shotgun (WGS) entry which is preliminary data.</text>
</comment>
<dbReference type="Proteomes" id="UP000185911">
    <property type="component" value="Unassembled WGS sequence"/>
</dbReference>
<dbReference type="PANTHER" id="PTHR46268:SF6">
    <property type="entry name" value="UNIVERSAL STRESS PROTEIN UP12"/>
    <property type="match status" value="1"/>
</dbReference>
<dbReference type="STRING" id="81479.RA876_15550"/>
<dbReference type="InterPro" id="IPR006016">
    <property type="entry name" value="UspA"/>
</dbReference>
<dbReference type="EMBL" id="MSYM01000002">
    <property type="protein sequence ID" value="OLP08380.1"/>
    <property type="molecule type" value="Genomic_DNA"/>
</dbReference>
<dbReference type="PANTHER" id="PTHR46268">
    <property type="entry name" value="STRESS RESPONSE PROTEIN NHAX"/>
    <property type="match status" value="1"/>
</dbReference>
<gene>
    <name evidence="3" type="ORF">BLL52_0305</name>
</gene>
<comment type="similarity">
    <text evidence="1">Belongs to the universal stress protein A family.</text>
</comment>
<dbReference type="Gene3D" id="3.40.50.12370">
    <property type="match status" value="1"/>
</dbReference>
<protein>
    <submittedName>
        <fullName evidence="3">Universal stress family protein</fullName>
    </submittedName>
</protein>
<evidence type="ECO:0000313" key="4">
    <source>
        <dbReference type="Proteomes" id="UP000185911"/>
    </source>
</evidence>
<dbReference type="PRINTS" id="PR01438">
    <property type="entry name" value="UNVRSLSTRESS"/>
</dbReference>
<organism evidence="3 4">
    <name type="scientific">Rhodoferax antarcticus ANT.BR</name>
    <dbReference type="NCBI Taxonomy" id="1111071"/>
    <lineage>
        <taxon>Bacteria</taxon>
        <taxon>Pseudomonadati</taxon>
        <taxon>Pseudomonadota</taxon>
        <taxon>Betaproteobacteria</taxon>
        <taxon>Burkholderiales</taxon>
        <taxon>Comamonadaceae</taxon>
        <taxon>Rhodoferax</taxon>
    </lineage>
</organism>
<evidence type="ECO:0000259" key="2">
    <source>
        <dbReference type="Pfam" id="PF00582"/>
    </source>
</evidence>
<sequence length="287" mass="30748">MTTENKVLACVDQSPMADDVIACAAWAAARLDAPLELLHVIDRHPEQGSGTDHSGAIGMDAQAHLLEVLADADRARTLAAREQGRLLLARLRQQALVAGAPSVDVRQRYGELGDTLAEQEAGVRLLVLGRCGESGQATQRALGQNVERVVRTLHKPILAVTEGFNPPERVLIAYDGSAITRRGVEMIASSPLLVGLPLVLLMSGPQSKVAPKQLAWAQSRLVSAGFEVHAQLLPGEPERVIDQAVQRLGVGLLVMGAYSHSPLRSWLMGSKTSDLLRSAKVPTLLLR</sequence>
<dbReference type="CDD" id="cd00293">
    <property type="entry name" value="USP-like"/>
    <property type="match status" value="2"/>
</dbReference>
<keyword evidence="4" id="KW-1185">Reference proteome</keyword>
<reference evidence="3 4" key="1">
    <citation type="submission" date="2017-01" db="EMBL/GenBank/DDBJ databases">
        <title>Genome sequence of Rhodoferax antarcticus ANT.BR, a psychrophilic purple nonsulfur bacterium from an Antarctic microbial mat.</title>
        <authorList>
            <person name="Baker J."/>
            <person name="Riester C."/>
            <person name="Skinner B."/>
            <person name="Newell A."/>
            <person name="Swingley W."/>
            <person name="Madigan M."/>
            <person name="Jung D."/>
            <person name="Asao M."/>
            <person name="Chen M."/>
            <person name="Loughlin P."/>
            <person name="Pan H."/>
            <person name="Lin S."/>
            <person name="Li N."/>
            <person name="Shaw J."/>
            <person name="Prado M."/>
            <person name="Sherman C."/>
            <person name="Li X."/>
            <person name="Tang J."/>
            <person name="Blankenship R."/>
            <person name="Zhao T."/>
            <person name="Touchman J."/>
            <person name="Sattley M."/>
        </authorList>
    </citation>
    <scope>NUCLEOTIDE SEQUENCE [LARGE SCALE GENOMIC DNA]</scope>
    <source>
        <strain evidence="3 4">ANT.BR</strain>
    </source>
</reference>
<dbReference type="InterPro" id="IPR006015">
    <property type="entry name" value="Universal_stress_UspA"/>
</dbReference>
<evidence type="ECO:0000256" key="1">
    <source>
        <dbReference type="ARBA" id="ARBA00008791"/>
    </source>
</evidence>
<dbReference type="Pfam" id="PF00582">
    <property type="entry name" value="Usp"/>
    <property type="match status" value="2"/>
</dbReference>
<feature type="domain" description="UspA" evidence="2">
    <location>
        <begin position="217"/>
        <end position="287"/>
    </location>
</feature>
<name>A0A1Q8YKF6_9BURK</name>
<evidence type="ECO:0000313" key="3">
    <source>
        <dbReference type="EMBL" id="OLP08380.1"/>
    </source>
</evidence>
<proteinExistence type="inferred from homology"/>
<dbReference type="RefSeq" id="WP_075584960.1">
    <property type="nucleotide sequence ID" value="NZ_MSYM01000002.1"/>
</dbReference>
<feature type="domain" description="UspA" evidence="2">
    <location>
        <begin position="6"/>
        <end position="160"/>
    </location>
</feature>
<dbReference type="SUPFAM" id="SSF52402">
    <property type="entry name" value="Adenine nucleotide alpha hydrolases-like"/>
    <property type="match status" value="2"/>
</dbReference>
<accession>A0A1Q8YKF6</accession>
<dbReference type="AlphaFoldDB" id="A0A1Q8YKF6"/>